<dbReference type="InterPro" id="IPR036770">
    <property type="entry name" value="Ankyrin_rpt-contain_sf"/>
</dbReference>
<dbReference type="STRING" id="1147741.A0A0R3RJ66"/>
<sequence length="213" mass="24164">MATNGAEARQEDLEYRLMNLDFDAKKFPELEDLQITGRLQEVGRIVGKHLDNEHLMQYITRFRKQQNRLNAAMAAIEENNLKKLRNLVDRDLVEARNSRNGRAAVHYAAVQKNAIYDTLIDCGADGSLADSLGITAAQYRQNPNLTIPSPLMISKSTDLTFKRYSFDEHQYDPDGDVEQLEQIFLDGRGYLLADKTSKNMAASQFLNGSSKYQ</sequence>
<dbReference type="Proteomes" id="UP000050640">
    <property type="component" value="Unplaced"/>
</dbReference>
<dbReference type="PANTHER" id="PTHR24172:SF4">
    <property type="entry name" value="ANK_REP_REGION DOMAIN-CONTAINING PROTEIN"/>
    <property type="match status" value="1"/>
</dbReference>
<proteinExistence type="predicted"/>
<evidence type="ECO:0000313" key="2">
    <source>
        <dbReference type="WBParaSite" id="EEL_0000152401-mRNA-1"/>
    </source>
</evidence>
<dbReference type="SUPFAM" id="SSF48403">
    <property type="entry name" value="Ankyrin repeat"/>
    <property type="match status" value="1"/>
</dbReference>
<reference evidence="2" key="1">
    <citation type="submission" date="2017-02" db="UniProtKB">
        <authorList>
            <consortium name="WormBaseParasite"/>
        </authorList>
    </citation>
    <scope>IDENTIFICATION</scope>
</reference>
<protein>
    <submittedName>
        <fullName evidence="2">ANK_REP_REGION domain-containing protein</fullName>
    </submittedName>
</protein>
<evidence type="ECO:0000313" key="1">
    <source>
        <dbReference type="Proteomes" id="UP000050640"/>
    </source>
</evidence>
<name>A0A0R3RJ66_9BILA</name>
<keyword evidence="1" id="KW-1185">Reference proteome</keyword>
<dbReference type="Gene3D" id="1.25.40.20">
    <property type="entry name" value="Ankyrin repeat-containing domain"/>
    <property type="match status" value="1"/>
</dbReference>
<dbReference type="PANTHER" id="PTHR24172">
    <property type="entry name" value="ANK_REP_REGION DOMAIN-CONTAINING PROTEIN"/>
    <property type="match status" value="1"/>
</dbReference>
<accession>A0A0R3RJ66</accession>
<organism evidence="1 2">
    <name type="scientific">Elaeophora elaphi</name>
    <dbReference type="NCBI Taxonomy" id="1147741"/>
    <lineage>
        <taxon>Eukaryota</taxon>
        <taxon>Metazoa</taxon>
        <taxon>Ecdysozoa</taxon>
        <taxon>Nematoda</taxon>
        <taxon>Chromadorea</taxon>
        <taxon>Rhabditida</taxon>
        <taxon>Spirurina</taxon>
        <taxon>Spiruromorpha</taxon>
        <taxon>Filarioidea</taxon>
        <taxon>Onchocercidae</taxon>
        <taxon>Elaeophora</taxon>
    </lineage>
</organism>
<dbReference type="AlphaFoldDB" id="A0A0R3RJ66"/>
<dbReference type="WBParaSite" id="EEL_0000152401-mRNA-1">
    <property type="protein sequence ID" value="EEL_0000152401-mRNA-1"/>
    <property type="gene ID" value="EEL_0000152401"/>
</dbReference>